<comment type="caution">
    <text evidence="1">The sequence shown here is derived from an EMBL/GenBank/DDBJ whole genome shotgun (WGS) entry which is preliminary data.</text>
</comment>
<organism evidence="1 2">
    <name type="scientific">Alistipes shahii</name>
    <dbReference type="NCBI Taxonomy" id="328814"/>
    <lineage>
        <taxon>Bacteria</taxon>
        <taxon>Pseudomonadati</taxon>
        <taxon>Bacteroidota</taxon>
        <taxon>Bacteroidia</taxon>
        <taxon>Bacteroidales</taxon>
        <taxon>Rikenellaceae</taxon>
        <taxon>Alistipes</taxon>
    </lineage>
</organism>
<dbReference type="EMBL" id="VVXK01000084">
    <property type="protein sequence ID" value="KAA2362311.1"/>
    <property type="molecule type" value="Genomic_DNA"/>
</dbReference>
<name>A0A5B3FMA1_9BACT</name>
<evidence type="ECO:0000313" key="2">
    <source>
        <dbReference type="Proteomes" id="UP000323567"/>
    </source>
</evidence>
<dbReference type="Proteomes" id="UP000323567">
    <property type="component" value="Unassembled WGS sequence"/>
</dbReference>
<dbReference type="AlphaFoldDB" id="A0A5B3FMA1"/>
<evidence type="ECO:0000313" key="1">
    <source>
        <dbReference type="EMBL" id="KAA2362311.1"/>
    </source>
</evidence>
<sequence>KKVRYRGLAKNTARLTMLASIANMFIGNCFEIRNKVSFV</sequence>
<protein>
    <submittedName>
        <fullName evidence="1">IS5/IS1182 family transposase</fullName>
    </submittedName>
</protein>
<reference evidence="1 2" key="1">
    <citation type="journal article" date="2019" name="Nat. Med.">
        <title>A library of human gut bacterial isolates paired with longitudinal multiomics data enables mechanistic microbiome research.</title>
        <authorList>
            <person name="Poyet M."/>
            <person name="Groussin M."/>
            <person name="Gibbons S.M."/>
            <person name="Avila-Pacheco J."/>
            <person name="Jiang X."/>
            <person name="Kearney S.M."/>
            <person name="Perrotta A.R."/>
            <person name="Berdy B."/>
            <person name="Zhao S."/>
            <person name="Lieberman T.D."/>
            <person name="Swanson P.K."/>
            <person name="Smith M."/>
            <person name="Roesemann S."/>
            <person name="Alexander J.E."/>
            <person name="Rich S.A."/>
            <person name="Livny J."/>
            <person name="Vlamakis H."/>
            <person name="Clish C."/>
            <person name="Bullock K."/>
            <person name="Deik A."/>
            <person name="Scott J."/>
            <person name="Pierce K.A."/>
            <person name="Xavier R.J."/>
            <person name="Alm E.J."/>
        </authorList>
    </citation>
    <scope>NUCLEOTIDE SEQUENCE [LARGE SCALE GENOMIC DNA]</scope>
    <source>
        <strain evidence="1 2">BIOML-A2</strain>
    </source>
</reference>
<proteinExistence type="predicted"/>
<feature type="non-terminal residue" evidence="1">
    <location>
        <position position="1"/>
    </location>
</feature>
<accession>A0A5B3FMA1</accession>
<gene>
    <name evidence="1" type="ORF">F2Y13_16440</name>
</gene>